<dbReference type="InterPro" id="IPR006700">
    <property type="entry name" value="RsmE"/>
</dbReference>
<gene>
    <name evidence="13" type="ORF">E6K79_01980</name>
</gene>
<reference evidence="13 14" key="1">
    <citation type="journal article" date="2019" name="Nat. Microbiol.">
        <title>Mediterranean grassland soil C-N compound turnover is dependent on rainfall and depth, and is mediated by genomically divergent microorganisms.</title>
        <authorList>
            <person name="Diamond S."/>
            <person name="Andeer P.F."/>
            <person name="Li Z."/>
            <person name="Crits-Christoph A."/>
            <person name="Burstein D."/>
            <person name="Anantharaman K."/>
            <person name="Lane K.R."/>
            <person name="Thomas B.C."/>
            <person name="Pan C."/>
            <person name="Northen T.R."/>
            <person name="Banfield J.F."/>
        </authorList>
    </citation>
    <scope>NUCLEOTIDE SEQUENCE [LARGE SCALE GENOMIC DNA]</scope>
    <source>
        <strain evidence="13">WS_9</strain>
    </source>
</reference>
<evidence type="ECO:0000256" key="5">
    <source>
        <dbReference type="ARBA" id="ARBA00022603"/>
    </source>
</evidence>
<feature type="domain" description="Ribosomal RNA small subunit methyltransferase E methyltransferase" evidence="11">
    <location>
        <begin position="80"/>
        <end position="238"/>
    </location>
</feature>
<dbReference type="PANTHER" id="PTHR30027">
    <property type="entry name" value="RIBOSOMAL RNA SMALL SUBUNIT METHYLTRANSFERASE E"/>
    <property type="match status" value="1"/>
</dbReference>
<keyword evidence="7 10" id="KW-0949">S-adenosyl-L-methionine</keyword>
<dbReference type="InterPro" id="IPR046886">
    <property type="entry name" value="RsmE_MTase_dom"/>
</dbReference>
<evidence type="ECO:0000256" key="6">
    <source>
        <dbReference type="ARBA" id="ARBA00022679"/>
    </source>
</evidence>
<keyword evidence="3 10" id="KW-0963">Cytoplasm</keyword>
<evidence type="ECO:0000313" key="13">
    <source>
        <dbReference type="EMBL" id="TMQ66701.1"/>
    </source>
</evidence>
<name>A0A538TSU1_UNCEI</name>
<evidence type="ECO:0000256" key="4">
    <source>
        <dbReference type="ARBA" id="ARBA00022552"/>
    </source>
</evidence>
<protein>
    <recommendedName>
        <fullName evidence="10">Ribosomal RNA small subunit methyltransferase E</fullName>
        <ecNumber evidence="10">2.1.1.193</ecNumber>
    </recommendedName>
</protein>
<dbReference type="EC" id="2.1.1.193" evidence="10"/>
<comment type="caution">
    <text evidence="13">The sequence shown here is derived from an EMBL/GenBank/DDBJ whole genome shotgun (WGS) entry which is preliminary data.</text>
</comment>
<dbReference type="PIRSF" id="PIRSF015601">
    <property type="entry name" value="MTase_slr0722"/>
    <property type="match status" value="1"/>
</dbReference>
<evidence type="ECO:0000259" key="12">
    <source>
        <dbReference type="Pfam" id="PF20260"/>
    </source>
</evidence>
<comment type="function">
    <text evidence="8 10">Specifically methylates the N3 position of the uracil ring of uridine 1498 (m3U1498) in 16S rRNA. Acts on the fully assembled 30S ribosomal subunit.</text>
</comment>
<dbReference type="Proteomes" id="UP000317691">
    <property type="component" value="Unassembled WGS sequence"/>
</dbReference>
<dbReference type="InterPro" id="IPR029026">
    <property type="entry name" value="tRNA_m1G_MTases_N"/>
</dbReference>
<dbReference type="GO" id="GO:0005737">
    <property type="term" value="C:cytoplasm"/>
    <property type="evidence" value="ECO:0007669"/>
    <property type="project" value="UniProtKB-SubCell"/>
</dbReference>
<feature type="domain" description="Ribosomal RNA small subunit methyltransferase E PUA-like" evidence="12">
    <location>
        <begin position="25"/>
        <end position="64"/>
    </location>
</feature>
<dbReference type="NCBIfam" id="TIGR00046">
    <property type="entry name" value="RsmE family RNA methyltransferase"/>
    <property type="match status" value="1"/>
</dbReference>
<evidence type="ECO:0000256" key="2">
    <source>
        <dbReference type="ARBA" id="ARBA00005528"/>
    </source>
</evidence>
<dbReference type="InterPro" id="IPR029028">
    <property type="entry name" value="Alpha/beta_knot_MTases"/>
</dbReference>
<dbReference type="Pfam" id="PF04452">
    <property type="entry name" value="Methyltrans_RNA"/>
    <property type="match status" value="1"/>
</dbReference>
<dbReference type="SUPFAM" id="SSF75217">
    <property type="entry name" value="alpha/beta knot"/>
    <property type="match status" value="1"/>
</dbReference>
<dbReference type="Gene3D" id="3.40.1280.10">
    <property type="match status" value="1"/>
</dbReference>
<dbReference type="Pfam" id="PF20260">
    <property type="entry name" value="PUA_4"/>
    <property type="match status" value="1"/>
</dbReference>
<keyword evidence="4 10" id="KW-0698">rRNA processing</keyword>
<evidence type="ECO:0000256" key="7">
    <source>
        <dbReference type="ARBA" id="ARBA00022691"/>
    </source>
</evidence>
<dbReference type="InterPro" id="IPR046887">
    <property type="entry name" value="RsmE_PUA-like"/>
</dbReference>
<dbReference type="SUPFAM" id="SSF88697">
    <property type="entry name" value="PUA domain-like"/>
    <property type="match status" value="1"/>
</dbReference>
<keyword evidence="6 10" id="KW-0808">Transferase</keyword>
<evidence type="ECO:0000259" key="11">
    <source>
        <dbReference type="Pfam" id="PF04452"/>
    </source>
</evidence>
<dbReference type="AlphaFoldDB" id="A0A538TSU1"/>
<evidence type="ECO:0000313" key="14">
    <source>
        <dbReference type="Proteomes" id="UP000317691"/>
    </source>
</evidence>
<evidence type="ECO:0000256" key="8">
    <source>
        <dbReference type="ARBA" id="ARBA00025699"/>
    </source>
</evidence>
<evidence type="ECO:0000256" key="10">
    <source>
        <dbReference type="PIRNR" id="PIRNR015601"/>
    </source>
</evidence>
<comment type="subcellular location">
    <subcellularLocation>
        <location evidence="1 10">Cytoplasm</location>
    </subcellularLocation>
</comment>
<dbReference type="CDD" id="cd18084">
    <property type="entry name" value="RsmE-like"/>
    <property type="match status" value="1"/>
</dbReference>
<dbReference type="InterPro" id="IPR015947">
    <property type="entry name" value="PUA-like_sf"/>
</dbReference>
<dbReference type="EMBL" id="VBOZ01000008">
    <property type="protein sequence ID" value="TMQ66701.1"/>
    <property type="molecule type" value="Genomic_DNA"/>
</dbReference>
<organism evidence="13 14">
    <name type="scientific">Eiseniibacteriota bacterium</name>
    <dbReference type="NCBI Taxonomy" id="2212470"/>
    <lineage>
        <taxon>Bacteria</taxon>
        <taxon>Candidatus Eiseniibacteriota</taxon>
    </lineage>
</organism>
<dbReference type="PANTHER" id="PTHR30027:SF3">
    <property type="entry name" value="16S RRNA (URACIL(1498)-N(3))-METHYLTRANSFERASE"/>
    <property type="match status" value="1"/>
</dbReference>
<accession>A0A538TSU1</accession>
<dbReference type="GO" id="GO:0070042">
    <property type="term" value="F:rRNA (uridine-N3-)-methyltransferase activity"/>
    <property type="evidence" value="ECO:0007669"/>
    <property type="project" value="TreeGrafter"/>
</dbReference>
<dbReference type="GO" id="GO:0070475">
    <property type="term" value="P:rRNA base methylation"/>
    <property type="evidence" value="ECO:0007669"/>
    <property type="project" value="TreeGrafter"/>
</dbReference>
<comment type="similarity">
    <text evidence="2 10">Belongs to the RNA methyltransferase RsmE family.</text>
</comment>
<evidence type="ECO:0000256" key="1">
    <source>
        <dbReference type="ARBA" id="ARBA00004496"/>
    </source>
</evidence>
<evidence type="ECO:0000256" key="9">
    <source>
        <dbReference type="ARBA" id="ARBA00047944"/>
    </source>
</evidence>
<sequence>MPKPRRPDTIFWVAPDAIRGDRLTLDREESHHLLHVHRAAPGTPFVAVDGVGGTYECLLESSDRRVAVGAIERRSSGQGELSVPITLLVGLPGAGPAETVVAHAVPLGALAIDFVACDRAGRQALESSRLERLSRVAVSALKQSRRSRLPAIRSSASLEAAIALLGDGPRYVADPGSQSRIKSASGELQGSISLAVGPPGGFTDEEGGRLLEAGFRPISLGGSRLTTETAAIALLAVVRNQLE</sequence>
<keyword evidence="5 10" id="KW-0489">Methyltransferase</keyword>
<comment type="catalytic activity">
    <reaction evidence="9 10">
        <text>uridine(1498) in 16S rRNA + S-adenosyl-L-methionine = N(3)-methyluridine(1498) in 16S rRNA + S-adenosyl-L-homocysteine + H(+)</text>
        <dbReference type="Rhea" id="RHEA:42920"/>
        <dbReference type="Rhea" id="RHEA-COMP:10283"/>
        <dbReference type="Rhea" id="RHEA-COMP:10284"/>
        <dbReference type="ChEBI" id="CHEBI:15378"/>
        <dbReference type="ChEBI" id="CHEBI:57856"/>
        <dbReference type="ChEBI" id="CHEBI:59789"/>
        <dbReference type="ChEBI" id="CHEBI:65315"/>
        <dbReference type="ChEBI" id="CHEBI:74502"/>
        <dbReference type="EC" id="2.1.1.193"/>
    </reaction>
</comment>
<proteinExistence type="inferred from homology"/>
<evidence type="ECO:0000256" key="3">
    <source>
        <dbReference type="ARBA" id="ARBA00022490"/>
    </source>
</evidence>